<protein>
    <recommendedName>
        <fullName evidence="12">Rad4 beta-hairpin domain-containing protein</fullName>
    </recommendedName>
</protein>
<dbReference type="Pfam" id="PF10405">
    <property type="entry name" value="BHD_3"/>
    <property type="match status" value="1"/>
</dbReference>
<comment type="subcellular location">
    <subcellularLocation>
        <location evidence="1">Nucleus</location>
    </subcellularLocation>
</comment>
<feature type="compositionally biased region" description="Basic and acidic residues" evidence="6">
    <location>
        <begin position="49"/>
        <end position="58"/>
    </location>
</feature>
<dbReference type="AlphaFoldDB" id="A0A6A5B1R2"/>
<dbReference type="GO" id="GO:0000111">
    <property type="term" value="C:nucleotide-excision repair factor 2 complex"/>
    <property type="evidence" value="ECO:0007669"/>
    <property type="project" value="TreeGrafter"/>
</dbReference>
<feature type="compositionally biased region" description="Basic and acidic residues" evidence="6">
    <location>
        <begin position="98"/>
        <end position="112"/>
    </location>
</feature>
<keyword evidence="3" id="KW-0227">DNA damage</keyword>
<dbReference type="GO" id="GO:0006298">
    <property type="term" value="P:mismatch repair"/>
    <property type="evidence" value="ECO:0007669"/>
    <property type="project" value="TreeGrafter"/>
</dbReference>
<gene>
    <name evidence="10" type="ORF">AaE_000303</name>
</gene>
<evidence type="ECO:0000256" key="1">
    <source>
        <dbReference type="ARBA" id="ARBA00004123"/>
    </source>
</evidence>
<dbReference type="PANTHER" id="PTHR12135">
    <property type="entry name" value="DNA REPAIR PROTEIN XP-C / RAD4"/>
    <property type="match status" value="1"/>
</dbReference>
<feature type="region of interest" description="Disordered" evidence="6">
    <location>
        <begin position="1"/>
        <end position="112"/>
    </location>
</feature>
<feature type="domain" description="Rad4 beta-hairpin" evidence="9">
    <location>
        <begin position="568"/>
        <end position="626"/>
    </location>
</feature>
<dbReference type="Gene3D" id="3.90.260.10">
    <property type="entry name" value="Transglutaminase-like"/>
    <property type="match status" value="1"/>
</dbReference>
<evidence type="ECO:0000256" key="6">
    <source>
        <dbReference type="SAM" id="MobiDB-lite"/>
    </source>
</evidence>
<dbReference type="InterPro" id="IPR018328">
    <property type="entry name" value="Rad4_beta-hairpin_dom3"/>
</dbReference>
<feature type="compositionally biased region" description="Acidic residues" evidence="6">
    <location>
        <begin position="72"/>
        <end position="81"/>
    </location>
</feature>
<dbReference type="GO" id="GO:0005737">
    <property type="term" value="C:cytoplasm"/>
    <property type="evidence" value="ECO:0007669"/>
    <property type="project" value="TreeGrafter"/>
</dbReference>
<dbReference type="Pfam" id="PF10403">
    <property type="entry name" value="BHD_1"/>
    <property type="match status" value="1"/>
</dbReference>
<feature type="domain" description="Rad4 beta-hairpin" evidence="7">
    <location>
        <begin position="424"/>
        <end position="474"/>
    </location>
</feature>
<evidence type="ECO:0000259" key="9">
    <source>
        <dbReference type="SMART" id="SM01032"/>
    </source>
</evidence>
<evidence type="ECO:0000256" key="3">
    <source>
        <dbReference type="ARBA" id="ARBA00022763"/>
    </source>
</evidence>
<keyword evidence="4" id="KW-0234">DNA repair</keyword>
<dbReference type="InterPro" id="IPR018326">
    <property type="entry name" value="Rad4_beta-hairpin_dom1"/>
</dbReference>
<dbReference type="SUPFAM" id="SSF54001">
    <property type="entry name" value="Cysteine proteinases"/>
    <property type="match status" value="1"/>
</dbReference>
<dbReference type="PANTHER" id="PTHR12135:SF0">
    <property type="entry name" value="DNA REPAIR PROTEIN COMPLEMENTING XP-C CELLS"/>
    <property type="match status" value="1"/>
</dbReference>
<sequence length="667" mass="74837">MGPPTQVNLFDPYPAKNSFGFHRKSIAGQSSTMEIEWGDGSPFSDFEEEHNTSHHGDDDNSQVNGAAANNEDASDDDDAWEDVGSMPHNDGGGVLSDNSDHMEDADGSNDMHVEHLPEDWDALNAALNAQAAAEGDGKRTGAKPKVKRLTKVEKSEWMVQRQAHLVCLLAREVHVNRAINDVTVQCLLRSIVPAAVDVNLSTQAHQGVVYAVQTLMRWFRLAFRRRPYAANEGQGAIDFDVTSASLLRAFFHREGHDHEMVALFTALCRSFNISTRYTVSLDIPYVSKRNASFDHWFGVDVSSSNDTVSQKLSDRTSMRSWCEVFSEASHNATTASKRTTSSWVHVDILRSIVNQPLEVGRVRGRGAVMPHIVSLDDQLRAVDVSRTYAVDWARTQPLRCNEVWWARQLRVGDSNANPIDVANDKLPLPTSVHGFRNHMQYCLEQHLGMYEWVRPRKPVGVFKGLPVFERCNVHTLQSAHRWLRQGRVVLEAEDPCKYVARRQQHLPPPPSQTSMYANPVPFSVATAVVAANKDNDDEEEEGGDKQLPLYGLWQTDKYISPPVVDGRIPKNEHGNVEVWSQAHLPQGSVDFAPAMVGWELRNGRNVPVFDGIVVCEDAAEMIEDAHAVLEQDIVEKAIAKHRKEIAKRWAIFVKKLLLRKRLRDEYG</sequence>
<dbReference type="InterPro" id="IPR018327">
    <property type="entry name" value="BHD_2"/>
</dbReference>
<dbReference type="InterPro" id="IPR038765">
    <property type="entry name" value="Papain-like_cys_pep_sf"/>
</dbReference>
<dbReference type="Gene3D" id="2.20.20.110">
    <property type="entry name" value="Rad4, beta-hairpin domain BHD1"/>
    <property type="match status" value="1"/>
</dbReference>
<dbReference type="GO" id="GO:0003697">
    <property type="term" value="F:single-stranded DNA binding"/>
    <property type="evidence" value="ECO:0007669"/>
    <property type="project" value="TreeGrafter"/>
</dbReference>
<comment type="similarity">
    <text evidence="2">Belongs to the XPC family.</text>
</comment>
<organism evidence="10 11">
    <name type="scientific">Aphanomyces astaci</name>
    <name type="common">Crayfish plague agent</name>
    <dbReference type="NCBI Taxonomy" id="112090"/>
    <lineage>
        <taxon>Eukaryota</taxon>
        <taxon>Sar</taxon>
        <taxon>Stramenopiles</taxon>
        <taxon>Oomycota</taxon>
        <taxon>Saprolegniomycetes</taxon>
        <taxon>Saprolegniales</taxon>
        <taxon>Verrucalvaceae</taxon>
        <taxon>Aphanomyces</taxon>
    </lineage>
</organism>
<dbReference type="Gene3D" id="3.30.70.2460">
    <property type="entry name" value="Rad4, beta-hairpin domain BHD3"/>
    <property type="match status" value="1"/>
</dbReference>
<dbReference type="Pfam" id="PF03835">
    <property type="entry name" value="Rad4"/>
    <property type="match status" value="1"/>
</dbReference>
<dbReference type="GO" id="GO:0071942">
    <property type="term" value="C:XPC complex"/>
    <property type="evidence" value="ECO:0007669"/>
    <property type="project" value="TreeGrafter"/>
</dbReference>
<dbReference type="SMART" id="SM01030">
    <property type="entry name" value="BHD_1"/>
    <property type="match status" value="1"/>
</dbReference>
<evidence type="ECO:0008006" key="12">
    <source>
        <dbReference type="Google" id="ProtNLM"/>
    </source>
</evidence>
<proteinExistence type="inferred from homology"/>
<evidence type="ECO:0000256" key="2">
    <source>
        <dbReference type="ARBA" id="ARBA00009525"/>
    </source>
</evidence>
<feature type="domain" description="Rad4 beta-hairpin" evidence="8">
    <location>
        <begin position="476"/>
        <end position="561"/>
    </location>
</feature>
<evidence type="ECO:0000256" key="4">
    <source>
        <dbReference type="ARBA" id="ARBA00023204"/>
    </source>
</evidence>
<dbReference type="Pfam" id="PF10404">
    <property type="entry name" value="BHD_2"/>
    <property type="match status" value="1"/>
</dbReference>
<dbReference type="InterPro" id="IPR042488">
    <property type="entry name" value="Rad4_BHD3_sf"/>
</dbReference>
<accession>A0A6A5B1R2</accession>
<dbReference type="VEuPathDB" id="FungiDB:H257_10379"/>
<dbReference type="InterPro" id="IPR018325">
    <property type="entry name" value="Rad4/PNGase_transGLS-fold"/>
</dbReference>
<keyword evidence="5" id="KW-0539">Nucleus</keyword>
<dbReference type="InterPro" id="IPR004583">
    <property type="entry name" value="DNA_repair_Rad4"/>
</dbReference>
<evidence type="ECO:0000313" key="10">
    <source>
        <dbReference type="EMBL" id="KAF0775993.1"/>
    </source>
</evidence>
<reference evidence="10 11" key="1">
    <citation type="submission" date="2019-06" db="EMBL/GenBank/DDBJ databases">
        <title>Genomics analysis of Aphanomyces spp. identifies a new class of oomycete effector associated with host adaptation.</title>
        <authorList>
            <person name="Gaulin E."/>
        </authorList>
    </citation>
    <scope>NUCLEOTIDE SEQUENCE [LARGE SCALE GENOMIC DNA]</scope>
    <source>
        <strain evidence="10 11">E</strain>
    </source>
</reference>
<evidence type="ECO:0000313" key="11">
    <source>
        <dbReference type="Proteomes" id="UP000469452"/>
    </source>
</evidence>
<dbReference type="EMBL" id="VJMI01000601">
    <property type="protein sequence ID" value="KAF0775993.1"/>
    <property type="molecule type" value="Genomic_DNA"/>
</dbReference>
<dbReference type="InterPro" id="IPR036985">
    <property type="entry name" value="Transglutaminase-like_sf"/>
</dbReference>
<dbReference type="SMART" id="SM01032">
    <property type="entry name" value="BHD_3"/>
    <property type="match status" value="1"/>
</dbReference>
<dbReference type="GO" id="GO:0006289">
    <property type="term" value="P:nucleotide-excision repair"/>
    <property type="evidence" value="ECO:0007669"/>
    <property type="project" value="InterPro"/>
</dbReference>
<name>A0A6A5B1R2_APHAT</name>
<evidence type="ECO:0000259" key="8">
    <source>
        <dbReference type="SMART" id="SM01031"/>
    </source>
</evidence>
<evidence type="ECO:0000256" key="5">
    <source>
        <dbReference type="ARBA" id="ARBA00023242"/>
    </source>
</evidence>
<dbReference type="Proteomes" id="UP000469452">
    <property type="component" value="Unassembled WGS sequence"/>
</dbReference>
<dbReference type="GO" id="GO:0003684">
    <property type="term" value="F:damaged DNA binding"/>
    <property type="evidence" value="ECO:0007669"/>
    <property type="project" value="InterPro"/>
</dbReference>
<dbReference type="SMART" id="SM01031">
    <property type="entry name" value="BHD_2"/>
    <property type="match status" value="1"/>
</dbReference>
<comment type="caution">
    <text evidence="10">The sequence shown here is derived from an EMBL/GenBank/DDBJ whole genome shotgun (WGS) entry which is preliminary data.</text>
</comment>
<evidence type="ECO:0000259" key="7">
    <source>
        <dbReference type="SMART" id="SM01030"/>
    </source>
</evidence>